<dbReference type="PANTHER" id="PTHR47585:SF2">
    <property type="entry name" value="DUF1446 DOMAIN PROTEIN (AFU_ORTHOLOGUE AFUA_6G11420)"/>
    <property type="match status" value="1"/>
</dbReference>
<proteinExistence type="predicted"/>
<evidence type="ECO:0000313" key="5">
    <source>
        <dbReference type="Proteomes" id="UP000250266"/>
    </source>
</evidence>
<feature type="compositionally biased region" description="Polar residues" evidence="1">
    <location>
        <begin position="472"/>
        <end position="481"/>
    </location>
</feature>
<evidence type="ECO:0000259" key="3">
    <source>
        <dbReference type="Pfam" id="PF23544"/>
    </source>
</evidence>
<evidence type="ECO:0000259" key="2">
    <source>
        <dbReference type="Pfam" id="PF07287"/>
    </source>
</evidence>
<organism evidence="4 5">
    <name type="scientific">Lepidopterella palustris CBS 459.81</name>
    <dbReference type="NCBI Taxonomy" id="1314670"/>
    <lineage>
        <taxon>Eukaryota</taxon>
        <taxon>Fungi</taxon>
        <taxon>Dikarya</taxon>
        <taxon>Ascomycota</taxon>
        <taxon>Pezizomycotina</taxon>
        <taxon>Dothideomycetes</taxon>
        <taxon>Pleosporomycetidae</taxon>
        <taxon>Mytilinidiales</taxon>
        <taxon>Argynnaceae</taxon>
        <taxon>Lepidopterella</taxon>
    </lineage>
</organism>
<protein>
    <submittedName>
        <fullName evidence="4">DUF1446-domain-containing protein</fullName>
    </submittedName>
</protein>
<dbReference type="AlphaFoldDB" id="A0A8E2JCZ0"/>
<reference evidence="4 5" key="1">
    <citation type="journal article" date="2016" name="Nat. Commun.">
        <title>Ectomycorrhizal ecology is imprinted in the genome of the dominant symbiotic fungus Cenococcum geophilum.</title>
        <authorList>
            <consortium name="DOE Joint Genome Institute"/>
            <person name="Peter M."/>
            <person name="Kohler A."/>
            <person name="Ohm R.A."/>
            <person name="Kuo A."/>
            <person name="Krutzmann J."/>
            <person name="Morin E."/>
            <person name="Arend M."/>
            <person name="Barry K.W."/>
            <person name="Binder M."/>
            <person name="Choi C."/>
            <person name="Clum A."/>
            <person name="Copeland A."/>
            <person name="Grisel N."/>
            <person name="Haridas S."/>
            <person name="Kipfer T."/>
            <person name="LaButti K."/>
            <person name="Lindquist E."/>
            <person name="Lipzen A."/>
            <person name="Maire R."/>
            <person name="Meier B."/>
            <person name="Mihaltcheva S."/>
            <person name="Molinier V."/>
            <person name="Murat C."/>
            <person name="Poggeler S."/>
            <person name="Quandt C.A."/>
            <person name="Sperisen C."/>
            <person name="Tritt A."/>
            <person name="Tisserant E."/>
            <person name="Crous P.W."/>
            <person name="Henrissat B."/>
            <person name="Nehls U."/>
            <person name="Egli S."/>
            <person name="Spatafora J.W."/>
            <person name="Grigoriev I.V."/>
            <person name="Martin F.M."/>
        </authorList>
    </citation>
    <scope>NUCLEOTIDE SEQUENCE [LARGE SCALE GENOMIC DNA]</scope>
    <source>
        <strain evidence="4 5">CBS 459.81</strain>
    </source>
</reference>
<dbReference type="Pfam" id="PF23544">
    <property type="entry name" value="AtuA_ferredoxin"/>
    <property type="match status" value="1"/>
</dbReference>
<feature type="domain" description="Acyclic terpene utilisation N-terminal" evidence="2">
    <location>
        <begin position="11"/>
        <end position="454"/>
    </location>
</feature>
<dbReference type="InterPro" id="IPR056362">
    <property type="entry name" value="AtuA-like_ferredoxin_dom"/>
</dbReference>
<evidence type="ECO:0000313" key="4">
    <source>
        <dbReference type="EMBL" id="OCK77883.1"/>
    </source>
</evidence>
<sequence length="611" mass="67731">MRGMRVTRRPIRVCGASGSVFERKCIFGDLIRSDEEIDVIVGDWMSEGNMPAAASRKLSGQPGYEPTFLQLLEPVLPLLAQKKIKVAVNAGAADTQLLQQEVQKLVETAGLTLKTAWIAGDEVMEQVDKKLKLGDAVLENLYTGEQLRSWPYKPIYAQAYLGSFGVAKAFEEGADIVLCGRVADASLCMGAAVWWHGWTRDDLQELAAAFIAGHLVECSSYITGGNFSGFKKVPGMVNLGLPVAEIGAKGELSIRKTKGTGGILTIETCKSQLLYEIQGPWYFNSDVTAQIDQIQFTQIAPDTVRVSNIIGLPPPPTTKVGITAVAGYQAELHWAIVGLDPAEKSSLLERQIRLSIGEEHCSRFSMLKFTLNGSVPENPRSQAAATVDFRIFAQSKDQDDFSFEKFIRPCWDVIMCTYPGGTPHAAITSAIPRPWYEYWVTRLPQIDISHAAHLSWKDASIPIPPPTETRIYPSQQPSNDPTEPPPPFNMAHETVRGPLGSIVHARSGDKGPDANVGFYVRHEDEYEWLRHTLTIANFKYLLGDEYDESANKKIDRFELPNLWAVHFLCHGHLDRGVNSSSTYDILGKNLGEFLRARWVDLPKKFLERGTI</sequence>
<feature type="region of interest" description="Disordered" evidence="1">
    <location>
        <begin position="465"/>
        <end position="492"/>
    </location>
</feature>
<dbReference type="InterPro" id="IPR010839">
    <property type="entry name" value="AtuA_N"/>
</dbReference>
<dbReference type="Proteomes" id="UP000250266">
    <property type="component" value="Unassembled WGS sequence"/>
</dbReference>
<evidence type="ECO:0000256" key="1">
    <source>
        <dbReference type="SAM" id="MobiDB-lite"/>
    </source>
</evidence>
<dbReference type="EMBL" id="KV745094">
    <property type="protein sequence ID" value="OCK77883.1"/>
    <property type="molecule type" value="Genomic_DNA"/>
</dbReference>
<dbReference type="OrthoDB" id="10265871at2759"/>
<feature type="domain" description="AtuA-like ferredoxin-fold" evidence="3">
    <location>
        <begin position="498"/>
        <end position="598"/>
    </location>
</feature>
<accession>A0A8E2JCZ0</accession>
<dbReference type="Pfam" id="PF07287">
    <property type="entry name" value="AtuA"/>
    <property type="match status" value="1"/>
</dbReference>
<gene>
    <name evidence="4" type="ORF">K432DRAFT_406937</name>
</gene>
<keyword evidence="5" id="KW-1185">Reference proteome</keyword>
<name>A0A8E2JCZ0_9PEZI</name>
<dbReference type="PANTHER" id="PTHR47585">
    <property type="match status" value="1"/>
</dbReference>